<dbReference type="PANTHER" id="PTHR11360">
    <property type="entry name" value="MONOCARBOXYLATE TRANSPORTER"/>
    <property type="match status" value="1"/>
</dbReference>
<feature type="transmembrane region" description="Helical" evidence="3">
    <location>
        <begin position="355"/>
        <end position="376"/>
    </location>
</feature>
<dbReference type="Proteomes" id="UP001176961">
    <property type="component" value="Unassembled WGS sequence"/>
</dbReference>
<feature type="transmembrane region" description="Helical" evidence="3">
    <location>
        <begin position="194"/>
        <end position="213"/>
    </location>
</feature>
<keyword evidence="3" id="KW-0472">Membrane</keyword>
<evidence type="ECO:0000256" key="2">
    <source>
        <dbReference type="SAM" id="MobiDB-lite"/>
    </source>
</evidence>
<feature type="compositionally biased region" description="Polar residues" evidence="2">
    <location>
        <begin position="241"/>
        <end position="250"/>
    </location>
</feature>
<dbReference type="InterPro" id="IPR050327">
    <property type="entry name" value="Proton-linked_MCT"/>
</dbReference>
<feature type="transmembrane region" description="Helical" evidence="3">
    <location>
        <begin position="105"/>
        <end position="124"/>
    </location>
</feature>
<accession>A0AA36DP94</accession>
<keyword evidence="3" id="KW-0812">Transmembrane</keyword>
<organism evidence="5 6">
    <name type="scientific">Cylicocyclus nassatus</name>
    <name type="common">Nematode worm</name>
    <dbReference type="NCBI Taxonomy" id="53992"/>
    <lineage>
        <taxon>Eukaryota</taxon>
        <taxon>Metazoa</taxon>
        <taxon>Ecdysozoa</taxon>
        <taxon>Nematoda</taxon>
        <taxon>Chromadorea</taxon>
        <taxon>Rhabditida</taxon>
        <taxon>Rhabditina</taxon>
        <taxon>Rhabditomorpha</taxon>
        <taxon>Strongyloidea</taxon>
        <taxon>Strongylidae</taxon>
        <taxon>Cylicocyclus</taxon>
    </lineage>
</organism>
<feature type="transmembrane region" description="Helical" evidence="3">
    <location>
        <begin position="494"/>
        <end position="516"/>
    </location>
</feature>
<feature type="domain" description="Major facilitator superfamily (MFS) profile" evidence="4">
    <location>
        <begin position="37"/>
        <end position="548"/>
    </location>
</feature>
<feature type="compositionally biased region" description="Basic and acidic residues" evidence="2">
    <location>
        <begin position="228"/>
        <end position="239"/>
    </location>
</feature>
<feature type="region of interest" description="Disordered" evidence="2">
    <location>
        <begin position="227"/>
        <end position="254"/>
    </location>
</feature>
<feature type="transmembrane region" description="Helical" evidence="3">
    <location>
        <begin position="465"/>
        <end position="487"/>
    </location>
</feature>
<dbReference type="InterPro" id="IPR036259">
    <property type="entry name" value="MFS_trans_sf"/>
</dbReference>
<feature type="transmembrane region" description="Helical" evidence="3">
    <location>
        <begin position="396"/>
        <end position="413"/>
    </location>
</feature>
<dbReference type="PROSITE" id="PS50850">
    <property type="entry name" value="MFS"/>
    <property type="match status" value="1"/>
</dbReference>
<feature type="transmembrane region" description="Helical" evidence="3">
    <location>
        <begin position="522"/>
        <end position="543"/>
    </location>
</feature>
<dbReference type="InterPro" id="IPR011701">
    <property type="entry name" value="MFS"/>
</dbReference>
<dbReference type="FunFam" id="1.20.1250.20:FF:000664">
    <property type="entry name" value="MonoCarboxylate Transporter family"/>
    <property type="match status" value="1"/>
</dbReference>
<reference evidence="5" key="1">
    <citation type="submission" date="2023-07" db="EMBL/GenBank/DDBJ databases">
        <authorList>
            <consortium name="CYATHOMIX"/>
        </authorList>
    </citation>
    <scope>NUCLEOTIDE SEQUENCE</scope>
    <source>
        <strain evidence="5">N/A</strain>
    </source>
</reference>
<comment type="caution">
    <text evidence="5">The sequence shown here is derived from an EMBL/GenBank/DDBJ whole genome shotgun (WGS) entry which is preliminary data.</text>
</comment>
<evidence type="ECO:0000313" key="6">
    <source>
        <dbReference type="Proteomes" id="UP001176961"/>
    </source>
</evidence>
<dbReference type="AlphaFoldDB" id="A0AA36DP94"/>
<feature type="transmembrane region" description="Helical" evidence="3">
    <location>
        <begin position="35"/>
        <end position="56"/>
    </location>
</feature>
<gene>
    <name evidence="5" type="ORF">CYNAS_LOCUS1620</name>
</gene>
<keyword evidence="3" id="KW-1133">Transmembrane helix</keyword>
<keyword evidence="6" id="KW-1185">Reference proteome</keyword>
<feature type="transmembrane region" description="Helical" evidence="3">
    <location>
        <begin position="434"/>
        <end position="459"/>
    </location>
</feature>
<dbReference type="EMBL" id="CATQJL010000001">
    <property type="protein sequence ID" value="CAJ0589637.1"/>
    <property type="molecule type" value="Genomic_DNA"/>
</dbReference>
<proteinExistence type="predicted"/>
<protein>
    <recommendedName>
        <fullName evidence="4">Major facilitator superfamily (MFS) profile domain-containing protein</fullName>
    </recommendedName>
</protein>
<name>A0AA36DP94_CYLNA</name>
<dbReference type="Gene3D" id="1.20.1250.20">
    <property type="entry name" value="MFS general substrate transporter like domains"/>
    <property type="match status" value="2"/>
</dbReference>
<feature type="transmembrane region" description="Helical" evidence="3">
    <location>
        <begin position="76"/>
        <end position="98"/>
    </location>
</feature>
<comment type="subcellular location">
    <subcellularLocation>
        <location evidence="1">Membrane</location>
        <topology evidence="1">Multi-pass membrane protein</topology>
    </subcellularLocation>
</comment>
<evidence type="ECO:0000313" key="5">
    <source>
        <dbReference type="EMBL" id="CAJ0589637.1"/>
    </source>
</evidence>
<dbReference type="SUPFAM" id="SSF103473">
    <property type="entry name" value="MFS general substrate transporter"/>
    <property type="match status" value="1"/>
</dbReference>
<evidence type="ECO:0000256" key="3">
    <source>
        <dbReference type="SAM" id="Phobius"/>
    </source>
</evidence>
<evidence type="ECO:0000256" key="1">
    <source>
        <dbReference type="ARBA" id="ARBA00004141"/>
    </source>
</evidence>
<dbReference type="Pfam" id="PF07690">
    <property type="entry name" value="MFS_1"/>
    <property type="match status" value="1"/>
</dbReference>
<feature type="transmembrane region" description="Helical" evidence="3">
    <location>
        <begin position="130"/>
        <end position="156"/>
    </location>
</feature>
<evidence type="ECO:0000259" key="4">
    <source>
        <dbReference type="PROSITE" id="PS50850"/>
    </source>
</evidence>
<dbReference type="GO" id="GO:0008028">
    <property type="term" value="F:monocarboxylic acid transmembrane transporter activity"/>
    <property type="evidence" value="ECO:0007669"/>
    <property type="project" value="TreeGrafter"/>
</dbReference>
<sequence>MEAENKKARLHTNSIDMTTSECSNRRLVVHSPDGGWGWLVVTGAFFIHVVTDGFVYSLGILADFLMEEFNSDNTMASYIICLLTGITLGSGPLASAICNKFGCRVTAITGACISIMGCAISSFATSMWQLVISVGVIMGIGFGLLYCPTIVAVTMYFERRRSLATGIAVSGAGIGTILFSPINDFIITTFGWKAVFHVFVVLLGVAIVCGWTFRPLSFKEVNEEEADVEHKAERSKEGEAESSSFPNDGESSSRKFNECDGCLIININAEEDSVMQCKPCASSGMDPAAEDNASIIVPRISGNTQRVNDDSLETAVKAANAQTGAEVPETSAVRSETPLTNKSNMLSLSLMTDPIFLVFAISNLLTSVGFNSPLYFLPMHATRGVGLDSTRSSQVISVYGLCNTLGRFFFGIVSDHQFPLPYGIGNDTARNRLWMYNITIALCGYFTAVCFLCTGFISLSIYAGLFGFLIACYICLTSVVLVDLFGLGKLTDAFGLLLLWQGAGTVFGPPIAGYLADMTGSYTLSFLFCGINLLIGGLMLFAIPCLQRKEELRNVEALCK</sequence>
<dbReference type="PANTHER" id="PTHR11360:SF284">
    <property type="entry name" value="EG:103B4.3 PROTEIN-RELATED"/>
    <property type="match status" value="1"/>
</dbReference>
<dbReference type="CDD" id="cd17352">
    <property type="entry name" value="MFS_MCT_SLC16"/>
    <property type="match status" value="1"/>
</dbReference>
<feature type="transmembrane region" description="Helical" evidence="3">
    <location>
        <begin position="163"/>
        <end position="182"/>
    </location>
</feature>
<dbReference type="InterPro" id="IPR020846">
    <property type="entry name" value="MFS_dom"/>
</dbReference>
<dbReference type="GO" id="GO:0016020">
    <property type="term" value="C:membrane"/>
    <property type="evidence" value="ECO:0007669"/>
    <property type="project" value="UniProtKB-SubCell"/>
</dbReference>